<evidence type="ECO:0000259" key="1">
    <source>
        <dbReference type="Pfam" id="PF07110"/>
    </source>
</evidence>
<dbReference type="InterPro" id="IPR011008">
    <property type="entry name" value="Dimeric_a/b-barrel"/>
</dbReference>
<name>A0ABT4MRP4_GORRU</name>
<evidence type="ECO:0000313" key="2">
    <source>
        <dbReference type="EMBL" id="MCZ4549665.1"/>
    </source>
</evidence>
<dbReference type="EMBL" id="JAPWIE010000002">
    <property type="protein sequence ID" value="MCZ4549665.1"/>
    <property type="molecule type" value="Genomic_DNA"/>
</dbReference>
<gene>
    <name evidence="2" type="ORF">O4213_06710</name>
</gene>
<dbReference type="InterPro" id="IPR009799">
    <property type="entry name" value="EthD_dom"/>
</dbReference>
<sequence length="220" mass="23596">MHHKVLVLAALVPGAEPGDIGVVADRLQAETGRPTRGVTHDASILSGLAHESETDDAPPFAGFIELDADLTAPGLLSSLTQTLRAQACLDSERSTVLVGSEFIVVPGDQPIVLAMALTRRDGMTPEDFLEYWSTTHAELGRRVPGSEGYRQIHLDTALTETIWQQAGFGGPRFDGIAMACYSTDAAFRAVLADTEVAGPLLEDEKKFIDHQRSAMVIGRS</sequence>
<proteinExistence type="predicted"/>
<dbReference type="RefSeq" id="WP_301570185.1">
    <property type="nucleotide sequence ID" value="NZ_JAPWIE010000002.1"/>
</dbReference>
<dbReference type="Gene3D" id="3.30.70.100">
    <property type="match status" value="1"/>
</dbReference>
<keyword evidence="3" id="KW-1185">Reference proteome</keyword>
<dbReference type="SUPFAM" id="SSF54909">
    <property type="entry name" value="Dimeric alpha+beta barrel"/>
    <property type="match status" value="1"/>
</dbReference>
<organism evidence="2 3">
    <name type="scientific">Gordonia rubripertincta</name>
    <name type="common">Rhodococcus corallinus</name>
    <dbReference type="NCBI Taxonomy" id="36822"/>
    <lineage>
        <taxon>Bacteria</taxon>
        <taxon>Bacillati</taxon>
        <taxon>Actinomycetota</taxon>
        <taxon>Actinomycetes</taxon>
        <taxon>Mycobacteriales</taxon>
        <taxon>Gordoniaceae</taxon>
        <taxon>Gordonia</taxon>
    </lineage>
</organism>
<accession>A0ABT4MRP4</accession>
<comment type="caution">
    <text evidence="2">The sequence shown here is derived from an EMBL/GenBank/DDBJ whole genome shotgun (WGS) entry which is preliminary data.</text>
</comment>
<feature type="domain" description="EthD" evidence="1">
    <location>
        <begin position="120"/>
        <end position="210"/>
    </location>
</feature>
<dbReference type="Pfam" id="PF07110">
    <property type="entry name" value="EthD"/>
    <property type="match status" value="1"/>
</dbReference>
<reference evidence="2" key="1">
    <citation type="submission" date="2022-12" db="EMBL/GenBank/DDBJ databases">
        <authorList>
            <person name="Krivoruchko A.V."/>
            <person name="Elkin A."/>
        </authorList>
    </citation>
    <scope>NUCLEOTIDE SEQUENCE</scope>
    <source>
        <strain evidence="2">IEGM 1388</strain>
    </source>
</reference>
<protein>
    <submittedName>
        <fullName evidence="2">EthD domain-containing protein</fullName>
    </submittedName>
</protein>
<dbReference type="Proteomes" id="UP001067235">
    <property type="component" value="Unassembled WGS sequence"/>
</dbReference>
<evidence type="ECO:0000313" key="3">
    <source>
        <dbReference type="Proteomes" id="UP001067235"/>
    </source>
</evidence>